<evidence type="ECO:0000256" key="1">
    <source>
        <dbReference type="SAM" id="MobiDB-lite"/>
    </source>
</evidence>
<organism evidence="2 3">
    <name type="scientific">Metarhizium rileyi (strain RCEF 4871)</name>
    <name type="common">Nomuraea rileyi</name>
    <dbReference type="NCBI Taxonomy" id="1649241"/>
    <lineage>
        <taxon>Eukaryota</taxon>
        <taxon>Fungi</taxon>
        <taxon>Dikarya</taxon>
        <taxon>Ascomycota</taxon>
        <taxon>Pezizomycotina</taxon>
        <taxon>Sordariomycetes</taxon>
        <taxon>Hypocreomycetidae</taxon>
        <taxon>Hypocreales</taxon>
        <taxon>Clavicipitaceae</taxon>
        <taxon>Metarhizium</taxon>
    </lineage>
</organism>
<sequence length="160" mass="16634">MGPPVAINDNSKPKKETTSHELTGSITSALNDGTCFLVSESSAMMLAFQACDGCKQRTNNDESGATSQTSSSTIGVANRTEEGESNDAANLVHGRDNASPDATVGAIVLGDKPRVLQQVVDQAAVVAVDCAVEEGNQGEEINHNLTPDSKAWVVPSTVPH</sequence>
<dbReference type="AlphaFoldDB" id="A0A167HH34"/>
<keyword evidence="3" id="KW-1185">Reference proteome</keyword>
<feature type="region of interest" description="Disordered" evidence="1">
    <location>
        <begin position="56"/>
        <end position="99"/>
    </location>
</feature>
<proteinExistence type="predicted"/>
<dbReference type="Proteomes" id="UP000243498">
    <property type="component" value="Unassembled WGS sequence"/>
</dbReference>
<feature type="compositionally biased region" description="Polar residues" evidence="1">
    <location>
        <begin position="61"/>
        <end position="75"/>
    </location>
</feature>
<evidence type="ECO:0000313" key="2">
    <source>
        <dbReference type="EMBL" id="OAA47903.1"/>
    </source>
</evidence>
<evidence type="ECO:0000313" key="3">
    <source>
        <dbReference type="Proteomes" id="UP000243498"/>
    </source>
</evidence>
<name>A0A167HH34_METRR</name>
<reference evidence="2 3" key="1">
    <citation type="journal article" date="2016" name="Genome Biol. Evol.">
        <title>Divergent and convergent evolution of fungal pathogenicity.</title>
        <authorList>
            <person name="Shang Y."/>
            <person name="Xiao G."/>
            <person name="Zheng P."/>
            <person name="Cen K."/>
            <person name="Zhan S."/>
            <person name="Wang C."/>
        </authorList>
    </citation>
    <scope>NUCLEOTIDE SEQUENCE [LARGE SCALE GENOMIC DNA]</scope>
    <source>
        <strain evidence="2 3">RCEF 4871</strain>
    </source>
</reference>
<comment type="caution">
    <text evidence="2">The sequence shown here is derived from an EMBL/GenBank/DDBJ whole genome shotgun (WGS) entry which is preliminary data.</text>
</comment>
<protein>
    <submittedName>
        <fullName evidence="2">Uncharacterized protein</fullName>
    </submittedName>
</protein>
<accession>A0A167HH34</accession>
<feature type="region of interest" description="Disordered" evidence="1">
    <location>
        <begin position="1"/>
        <end position="22"/>
    </location>
</feature>
<gene>
    <name evidence="2" type="ORF">NOR_02393</name>
</gene>
<dbReference type="EMBL" id="AZHC01000005">
    <property type="protein sequence ID" value="OAA47903.1"/>
    <property type="molecule type" value="Genomic_DNA"/>
</dbReference>